<dbReference type="GO" id="GO:0016747">
    <property type="term" value="F:acyltransferase activity, transferring groups other than amino-acyl groups"/>
    <property type="evidence" value="ECO:0007669"/>
    <property type="project" value="InterPro"/>
</dbReference>
<dbReference type="InterPro" id="IPR000182">
    <property type="entry name" value="GNAT_dom"/>
</dbReference>
<dbReference type="OrthoDB" id="9795206at2"/>
<dbReference type="PANTHER" id="PTHR43415">
    <property type="entry name" value="SPERMIDINE N(1)-ACETYLTRANSFERASE"/>
    <property type="match status" value="1"/>
</dbReference>
<organism evidence="2 3">
    <name type="scientific">Tenuibacillus multivorans</name>
    <dbReference type="NCBI Taxonomy" id="237069"/>
    <lineage>
        <taxon>Bacteria</taxon>
        <taxon>Bacillati</taxon>
        <taxon>Bacillota</taxon>
        <taxon>Bacilli</taxon>
        <taxon>Bacillales</taxon>
        <taxon>Bacillaceae</taxon>
        <taxon>Tenuibacillus</taxon>
    </lineage>
</organism>
<reference evidence="2 3" key="1">
    <citation type="submission" date="2016-10" db="EMBL/GenBank/DDBJ databases">
        <authorList>
            <person name="de Groot N.N."/>
        </authorList>
    </citation>
    <scope>NUCLEOTIDE SEQUENCE [LARGE SCALE GENOMIC DNA]</scope>
    <source>
        <strain evidence="2 3">CGMCC 1.3442</strain>
    </source>
</reference>
<keyword evidence="2" id="KW-0808">Transferase</keyword>
<evidence type="ECO:0000313" key="2">
    <source>
        <dbReference type="EMBL" id="SDN59005.1"/>
    </source>
</evidence>
<proteinExistence type="predicted"/>
<dbReference type="InterPro" id="IPR016181">
    <property type="entry name" value="Acyl_CoA_acyltransferase"/>
</dbReference>
<dbReference type="Gene3D" id="3.40.630.30">
    <property type="match status" value="1"/>
</dbReference>
<dbReference type="Pfam" id="PF13523">
    <property type="entry name" value="Acetyltransf_8"/>
    <property type="match status" value="1"/>
</dbReference>
<dbReference type="RefSeq" id="WP_093857008.1">
    <property type="nucleotide sequence ID" value="NZ_BJVZ01000002.1"/>
</dbReference>
<dbReference type="CDD" id="cd04301">
    <property type="entry name" value="NAT_SF"/>
    <property type="match status" value="1"/>
</dbReference>
<name>A0A1H0CMB7_9BACI</name>
<sequence length="188" mass="22389">MLATDQYISLRKMNHHHYDFSLLHQWLNDKDVLSFIEGPSMSFTYDDIVNKYSPRALGQDYVVPCIIEYQHKPIGYIQFYPLQNEERQQYEVDETEAYGLDLFIGESDYWNQGIGTMVLKLIIKFLFNDIGVKVIYIDPQTWNVRAIRSYEKCGFQKVKILYNHELFDGEYKDNQIMKLTKNEFVNQN</sequence>
<gene>
    <name evidence="2" type="ORF">SAMN05216498_2594</name>
</gene>
<dbReference type="PANTHER" id="PTHR43415:SF3">
    <property type="entry name" value="GNAT-FAMILY ACETYLTRANSFERASE"/>
    <property type="match status" value="1"/>
</dbReference>
<evidence type="ECO:0000259" key="1">
    <source>
        <dbReference type="PROSITE" id="PS51186"/>
    </source>
</evidence>
<dbReference type="AlphaFoldDB" id="A0A1H0CMB7"/>
<feature type="domain" description="N-acetyltransferase" evidence="1">
    <location>
        <begin position="8"/>
        <end position="182"/>
    </location>
</feature>
<dbReference type="EMBL" id="FNIG01000006">
    <property type="protein sequence ID" value="SDN59005.1"/>
    <property type="molecule type" value="Genomic_DNA"/>
</dbReference>
<dbReference type="STRING" id="237069.SAMN05216498_2594"/>
<accession>A0A1H0CMB7</accession>
<dbReference type="SUPFAM" id="SSF55729">
    <property type="entry name" value="Acyl-CoA N-acyltransferases (Nat)"/>
    <property type="match status" value="1"/>
</dbReference>
<keyword evidence="3" id="KW-1185">Reference proteome</keyword>
<evidence type="ECO:0000313" key="3">
    <source>
        <dbReference type="Proteomes" id="UP000199334"/>
    </source>
</evidence>
<dbReference type="Proteomes" id="UP000199334">
    <property type="component" value="Unassembled WGS sequence"/>
</dbReference>
<dbReference type="PROSITE" id="PS51186">
    <property type="entry name" value="GNAT"/>
    <property type="match status" value="1"/>
</dbReference>
<protein>
    <submittedName>
        <fullName evidence="2">Aminoglycoside 6'-N-acetyltransferase</fullName>
    </submittedName>
</protein>